<dbReference type="PANTHER" id="PTHR24100:SF155">
    <property type="entry name" value="CD276 ANTIGEN"/>
    <property type="match status" value="1"/>
</dbReference>
<organism evidence="5 6">
    <name type="scientific">Marmota monax</name>
    <name type="common">Woodchuck</name>
    <dbReference type="NCBI Taxonomy" id="9995"/>
    <lineage>
        <taxon>Eukaryota</taxon>
        <taxon>Metazoa</taxon>
        <taxon>Chordata</taxon>
        <taxon>Craniata</taxon>
        <taxon>Vertebrata</taxon>
        <taxon>Euteleostomi</taxon>
        <taxon>Mammalia</taxon>
        <taxon>Eutheria</taxon>
        <taxon>Euarchontoglires</taxon>
        <taxon>Glires</taxon>
        <taxon>Rodentia</taxon>
        <taxon>Sciuromorpha</taxon>
        <taxon>Sciuridae</taxon>
        <taxon>Xerinae</taxon>
        <taxon>Marmotini</taxon>
        <taxon>Marmota</taxon>
    </lineage>
</organism>
<name>A0A5E4B7U4_MARMO</name>
<evidence type="ECO:0000256" key="4">
    <source>
        <dbReference type="SAM" id="MobiDB-lite"/>
    </source>
</evidence>
<dbReference type="AlphaFoldDB" id="A0A5E4B7U4"/>
<protein>
    <recommendedName>
        <fullName evidence="7">Immunoglobulin V-set domain-containing protein</fullName>
    </recommendedName>
</protein>
<evidence type="ECO:0000256" key="3">
    <source>
        <dbReference type="ARBA" id="ARBA00023319"/>
    </source>
</evidence>
<evidence type="ECO:0000256" key="2">
    <source>
        <dbReference type="ARBA" id="ARBA00023136"/>
    </source>
</evidence>
<reference evidence="5" key="1">
    <citation type="submission" date="2019-04" db="EMBL/GenBank/DDBJ databases">
        <authorList>
            <person name="Alioto T."/>
            <person name="Alioto T."/>
        </authorList>
    </citation>
    <scope>NUCLEOTIDE SEQUENCE [LARGE SCALE GENOMIC DNA]</scope>
</reference>
<dbReference type="Gene3D" id="2.60.40.10">
    <property type="entry name" value="Immunoglobulins"/>
    <property type="match status" value="1"/>
</dbReference>
<dbReference type="GO" id="GO:0001817">
    <property type="term" value="P:regulation of cytokine production"/>
    <property type="evidence" value="ECO:0007669"/>
    <property type="project" value="TreeGrafter"/>
</dbReference>
<dbReference type="GO" id="GO:0005102">
    <property type="term" value="F:signaling receptor binding"/>
    <property type="evidence" value="ECO:0007669"/>
    <property type="project" value="TreeGrafter"/>
</dbReference>
<dbReference type="EMBL" id="CABDUW010000305">
    <property type="protein sequence ID" value="VTJ65356.1"/>
    <property type="molecule type" value="Genomic_DNA"/>
</dbReference>
<gene>
    <name evidence="5" type="ORF">MONAX_5E020763</name>
</gene>
<comment type="caution">
    <text evidence="5">The sequence shown here is derived from an EMBL/GenBank/DDBJ whole genome shotgun (WGS) entry which is preliminary data.</text>
</comment>
<keyword evidence="3" id="KW-0393">Immunoglobulin domain</keyword>
<dbReference type="PANTHER" id="PTHR24100">
    <property type="entry name" value="BUTYROPHILIN"/>
    <property type="match status" value="1"/>
</dbReference>
<evidence type="ECO:0000313" key="6">
    <source>
        <dbReference type="Proteomes" id="UP000335636"/>
    </source>
</evidence>
<comment type="subcellular location">
    <subcellularLocation>
        <location evidence="1">Membrane</location>
    </subcellularLocation>
</comment>
<accession>A0A5E4B7U4</accession>
<dbReference type="InterPro" id="IPR013783">
    <property type="entry name" value="Ig-like_fold"/>
</dbReference>
<dbReference type="Proteomes" id="UP000335636">
    <property type="component" value="Unassembled WGS sequence"/>
</dbReference>
<evidence type="ECO:0008006" key="7">
    <source>
        <dbReference type="Google" id="ProtNLM"/>
    </source>
</evidence>
<feature type="compositionally biased region" description="Pro residues" evidence="4">
    <location>
        <begin position="8"/>
        <end position="19"/>
    </location>
</feature>
<evidence type="ECO:0000256" key="1">
    <source>
        <dbReference type="ARBA" id="ARBA00004370"/>
    </source>
</evidence>
<dbReference type="GO" id="GO:0050852">
    <property type="term" value="P:T cell receptor signaling pathway"/>
    <property type="evidence" value="ECO:0007669"/>
    <property type="project" value="TreeGrafter"/>
</dbReference>
<feature type="region of interest" description="Disordered" evidence="4">
    <location>
        <begin position="1"/>
        <end position="57"/>
    </location>
</feature>
<sequence length="192" mass="20806">MHRGKICPPRPSDSPPPPALIRAGPRGGCGDSAALRRVPESRESAQRGRGRAVFHHGEPSCRLPHGKMLHRPVSPGMGVHVGTALGVLCFCLTGAVEVQVPEDPVVALVGTDATLHCSFSPEPGFSLAQLNLIWQLTDTKQLVHSFAEGRDQGSAYANRTYEKGLDDRVPLRRDSDVPHAHRLLPSKWTKHS</sequence>
<dbReference type="GO" id="GO:0009897">
    <property type="term" value="C:external side of plasma membrane"/>
    <property type="evidence" value="ECO:0007669"/>
    <property type="project" value="TreeGrafter"/>
</dbReference>
<evidence type="ECO:0000313" key="5">
    <source>
        <dbReference type="EMBL" id="VTJ65356.1"/>
    </source>
</evidence>
<keyword evidence="6" id="KW-1185">Reference proteome</keyword>
<dbReference type="InterPro" id="IPR050504">
    <property type="entry name" value="IgSF_BTN/MOG"/>
</dbReference>
<feature type="compositionally biased region" description="Basic and acidic residues" evidence="4">
    <location>
        <begin position="37"/>
        <end position="46"/>
    </location>
</feature>
<keyword evidence="2" id="KW-0472">Membrane</keyword>
<proteinExistence type="predicted"/>